<keyword evidence="3" id="KW-1185">Reference proteome</keyword>
<sequence>MEMERAGKAGKVRIGLGLMLSGGVLAGCSVTGGVGYFTFSTDGEEVAALRNQVARCWVPPLNADEEVQLRFDLNRSGELVGVPTVLSSGTTPEDEAVEDSAVRALVRCAPYSLPAETYESWKTITLSFDPRDLRGY</sequence>
<dbReference type="SUPFAM" id="SSF74653">
    <property type="entry name" value="TolA/TonB C-terminal domain"/>
    <property type="match status" value="1"/>
</dbReference>
<dbReference type="Proteomes" id="UP000637980">
    <property type="component" value="Unassembled WGS sequence"/>
</dbReference>
<dbReference type="PROSITE" id="PS51257">
    <property type="entry name" value="PROKAR_LIPOPROTEIN"/>
    <property type="match status" value="1"/>
</dbReference>
<keyword evidence="1" id="KW-1133">Transmembrane helix</keyword>
<organism evidence="2 3">
    <name type="scientific">Pseudovibrio japonicus</name>
    <dbReference type="NCBI Taxonomy" id="366534"/>
    <lineage>
        <taxon>Bacteria</taxon>
        <taxon>Pseudomonadati</taxon>
        <taxon>Pseudomonadota</taxon>
        <taxon>Alphaproteobacteria</taxon>
        <taxon>Hyphomicrobiales</taxon>
        <taxon>Stappiaceae</taxon>
        <taxon>Pseudovibrio</taxon>
    </lineage>
</organism>
<gene>
    <name evidence="2" type="ORF">GCM10007094_30870</name>
</gene>
<dbReference type="Gene3D" id="3.30.1150.10">
    <property type="match status" value="1"/>
</dbReference>
<evidence type="ECO:0000313" key="3">
    <source>
        <dbReference type="Proteomes" id="UP000637980"/>
    </source>
</evidence>
<evidence type="ECO:0000256" key="1">
    <source>
        <dbReference type="SAM" id="Phobius"/>
    </source>
</evidence>
<dbReference type="EMBL" id="BMXE01000005">
    <property type="protein sequence ID" value="GHB39227.1"/>
    <property type="molecule type" value="Genomic_DNA"/>
</dbReference>
<accession>A0ABQ3EN95</accession>
<feature type="transmembrane region" description="Helical" evidence="1">
    <location>
        <begin position="12"/>
        <end position="39"/>
    </location>
</feature>
<comment type="caution">
    <text evidence="2">The sequence shown here is derived from an EMBL/GenBank/DDBJ whole genome shotgun (WGS) entry which is preliminary data.</text>
</comment>
<name>A0ABQ3EN95_9HYPH</name>
<keyword evidence="1" id="KW-0472">Membrane</keyword>
<reference evidence="3" key="1">
    <citation type="journal article" date="2019" name="Int. J. Syst. Evol. Microbiol.">
        <title>The Global Catalogue of Microorganisms (GCM) 10K type strain sequencing project: providing services to taxonomists for standard genome sequencing and annotation.</title>
        <authorList>
            <consortium name="The Broad Institute Genomics Platform"/>
            <consortium name="The Broad Institute Genome Sequencing Center for Infectious Disease"/>
            <person name="Wu L."/>
            <person name="Ma J."/>
        </authorList>
    </citation>
    <scope>NUCLEOTIDE SEQUENCE [LARGE SCALE GENOMIC DNA]</scope>
    <source>
        <strain evidence="3">KCTC 12861</strain>
    </source>
</reference>
<keyword evidence="1" id="KW-0812">Transmembrane</keyword>
<evidence type="ECO:0000313" key="2">
    <source>
        <dbReference type="EMBL" id="GHB39227.1"/>
    </source>
</evidence>
<dbReference type="RefSeq" id="WP_189437677.1">
    <property type="nucleotide sequence ID" value="NZ_BMXE01000005.1"/>
</dbReference>
<proteinExistence type="predicted"/>
<protein>
    <submittedName>
        <fullName evidence="2">Uncharacterized protein</fullName>
    </submittedName>
</protein>